<evidence type="ECO:0000313" key="2">
    <source>
        <dbReference type="Proteomes" id="UP001163603"/>
    </source>
</evidence>
<organism evidence="1 2">
    <name type="scientific">Pistacia integerrima</name>
    <dbReference type="NCBI Taxonomy" id="434235"/>
    <lineage>
        <taxon>Eukaryota</taxon>
        <taxon>Viridiplantae</taxon>
        <taxon>Streptophyta</taxon>
        <taxon>Embryophyta</taxon>
        <taxon>Tracheophyta</taxon>
        <taxon>Spermatophyta</taxon>
        <taxon>Magnoliopsida</taxon>
        <taxon>eudicotyledons</taxon>
        <taxon>Gunneridae</taxon>
        <taxon>Pentapetalae</taxon>
        <taxon>rosids</taxon>
        <taxon>malvids</taxon>
        <taxon>Sapindales</taxon>
        <taxon>Anacardiaceae</taxon>
        <taxon>Pistacia</taxon>
    </lineage>
</organism>
<name>A0ACC0XMX0_9ROSI</name>
<reference evidence="2" key="1">
    <citation type="journal article" date="2023" name="G3 (Bethesda)">
        <title>Genome assembly and association tests identify interacting loci associated with vigor, precocity, and sex in interspecific pistachio rootstocks.</title>
        <authorList>
            <person name="Palmer W."/>
            <person name="Jacygrad E."/>
            <person name="Sagayaradj S."/>
            <person name="Cavanaugh K."/>
            <person name="Han R."/>
            <person name="Bertier L."/>
            <person name="Beede B."/>
            <person name="Kafkas S."/>
            <person name="Golino D."/>
            <person name="Preece J."/>
            <person name="Michelmore R."/>
        </authorList>
    </citation>
    <scope>NUCLEOTIDE SEQUENCE [LARGE SCALE GENOMIC DNA]</scope>
</reference>
<proteinExistence type="predicted"/>
<dbReference type="EMBL" id="CM047747">
    <property type="protein sequence ID" value="KAJ0018840.1"/>
    <property type="molecule type" value="Genomic_DNA"/>
</dbReference>
<comment type="caution">
    <text evidence="1">The sequence shown here is derived from an EMBL/GenBank/DDBJ whole genome shotgun (WGS) entry which is preliminary data.</text>
</comment>
<dbReference type="Proteomes" id="UP001163603">
    <property type="component" value="Chromosome 12"/>
</dbReference>
<protein>
    <submittedName>
        <fullName evidence="1">Uncharacterized protein</fullName>
    </submittedName>
</protein>
<gene>
    <name evidence="1" type="ORF">Pint_10717</name>
</gene>
<sequence>MQIIVLVCLNDLKLNDQMVVILTLFSQIAASYGPTGSPYTEAPQILDMAVCCYPPNMFHLDDHITNSWDVSNLVELDIYHHSEHFCFIGIIFFGDLLPRFCKRAGTTQATCEVHVHQRHCFLLLLAGLKLLCLLEKGFVILLTCFWTCEGKNGVVLEILAAVGIIRSHHFWLDVEHIEEAIQNVLVCLEMVVFAVFQQYAYHVAPYSGDVEAKLKMKKKE</sequence>
<keyword evidence="2" id="KW-1185">Reference proteome</keyword>
<evidence type="ECO:0000313" key="1">
    <source>
        <dbReference type="EMBL" id="KAJ0018840.1"/>
    </source>
</evidence>
<accession>A0ACC0XMX0</accession>